<dbReference type="PIRSF" id="PIRSF002756">
    <property type="entry name" value="PstS"/>
    <property type="match status" value="1"/>
</dbReference>
<dbReference type="NCBIfam" id="TIGR00975">
    <property type="entry name" value="3a0107s03"/>
    <property type="match status" value="1"/>
</dbReference>
<comment type="similarity">
    <text evidence="1 4">Belongs to the PstS family.</text>
</comment>
<reference evidence="7" key="1">
    <citation type="submission" date="2021-05" db="EMBL/GenBank/DDBJ databases">
        <authorList>
            <person name="Pietrasiak N."/>
            <person name="Ward R."/>
            <person name="Stajich J.E."/>
            <person name="Kurbessoian T."/>
        </authorList>
    </citation>
    <scope>NUCLEOTIDE SEQUENCE</scope>
    <source>
        <strain evidence="7">GSE-TBD4-15B</strain>
    </source>
</reference>
<keyword evidence="5" id="KW-0732">Signal</keyword>
<dbReference type="CDD" id="cd13565">
    <property type="entry name" value="PBP2_PstS"/>
    <property type="match status" value="1"/>
</dbReference>
<dbReference type="PROSITE" id="PS51257">
    <property type="entry name" value="PROKAR_LIPOPROTEIN"/>
    <property type="match status" value="1"/>
</dbReference>
<evidence type="ECO:0000256" key="2">
    <source>
        <dbReference type="ARBA" id="ARBA00022448"/>
    </source>
</evidence>
<feature type="domain" description="PBP" evidence="6">
    <location>
        <begin position="48"/>
        <end position="322"/>
    </location>
</feature>
<organism evidence="7 8">
    <name type="scientific">Pegethrix bostrychoides GSE-TBD4-15B</name>
    <dbReference type="NCBI Taxonomy" id="2839662"/>
    <lineage>
        <taxon>Bacteria</taxon>
        <taxon>Bacillati</taxon>
        <taxon>Cyanobacteriota</taxon>
        <taxon>Cyanophyceae</taxon>
        <taxon>Oculatellales</taxon>
        <taxon>Oculatellaceae</taxon>
        <taxon>Pegethrix</taxon>
    </lineage>
</organism>
<dbReference type="GO" id="GO:0043190">
    <property type="term" value="C:ATP-binding cassette (ABC) transporter complex"/>
    <property type="evidence" value="ECO:0007669"/>
    <property type="project" value="InterPro"/>
</dbReference>
<evidence type="ECO:0000256" key="5">
    <source>
        <dbReference type="SAM" id="SignalP"/>
    </source>
</evidence>
<comment type="caution">
    <text evidence="7">The sequence shown here is derived from an EMBL/GenBank/DDBJ whole genome shotgun (WGS) entry which is preliminary data.</text>
</comment>
<feature type="chain" id="PRO_5037808941" description="Phosphate-binding protein" evidence="5">
    <location>
        <begin position="24"/>
        <end position="372"/>
    </location>
</feature>
<evidence type="ECO:0000313" key="8">
    <source>
        <dbReference type="Proteomes" id="UP000707356"/>
    </source>
</evidence>
<keyword evidence="2 4" id="KW-0813">Transport</keyword>
<evidence type="ECO:0000313" key="7">
    <source>
        <dbReference type="EMBL" id="MBW4468103.1"/>
    </source>
</evidence>
<dbReference type="Proteomes" id="UP000707356">
    <property type="component" value="Unassembled WGS sequence"/>
</dbReference>
<dbReference type="EMBL" id="JAHHHV010000084">
    <property type="protein sequence ID" value="MBW4468103.1"/>
    <property type="molecule type" value="Genomic_DNA"/>
</dbReference>
<name>A0A951U6R2_9CYAN</name>
<dbReference type="AlphaFoldDB" id="A0A951U6R2"/>
<dbReference type="InterPro" id="IPR024370">
    <property type="entry name" value="PBP_domain"/>
</dbReference>
<proteinExistence type="inferred from homology"/>
<evidence type="ECO:0000259" key="6">
    <source>
        <dbReference type="Pfam" id="PF12849"/>
    </source>
</evidence>
<dbReference type="InterPro" id="IPR005673">
    <property type="entry name" value="ABC_phos-bd_PstS"/>
</dbReference>
<dbReference type="GO" id="GO:0035435">
    <property type="term" value="P:phosphate ion transmembrane transport"/>
    <property type="evidence" value="ECO:0007669"/>
    <property type="project" value="InterPro"/>
</dbReference>
<sequence length="372" mass="40105">MKPHLQRVILFLSALTLTVSITACLGGQPSGERPETSVELKLPFTDTIRATGAGASFPAPLYQGWFRNFNSKIPQMQFNYQSTGSGAGIERFTNNIVDFGASDIAMTDEQIAKIDRGVILLPMTAGSIVMAYNLPDIKDMKLSREAYIDIFLGKITNWNDPKIAATNPGVTFPNQPITVAHRSDGSGTTAIFTSHLAEVSPEWKQSIGTATTVQWPSGSGKTFIGARGNEGVTALVSQTVGAIGYLEYGFATKSNLSFATLENKAGKFVTPNSESGAEALAQVELPDNLRVFITDPPGDGSYPIVTYTWMMLYKKYDDPNKAIAMEAMVQYGLTDGQKQAAPIGYIALPPNVIKRVAAAADEITPDFTIKLE</sequence>
<dbReference type="PANTHER" id="PTHR42996">
    <property type="entry name" value="PHOSPHATE-BINDING PROTEIN PSTS"/>
    <property type="match status" value="1"/>
</dbReference>
<accession>A0A951U6R2</accession>
<dbReference type="Gene3D" id="3.40.190.10">
    <property type="entry name" value="Periplasmic binding protein-like II"/>
    <property type="match status" value="2"/>
</dbReference>
<evidence type="ECO:0000256" key="3">
    <source>
        <dbReference type="ARBA" id="ARBA00022592"/>
    </source>
</evidence>
<protein>
    <recommendedName>
        <fullName evidence="4">Phosphate-binding protein</fullName>
    </recommendedName>
</protein>
<evidence type="ECO:0000256" key="4">
    <source>
        <dbReference type="PIRNR" id="PIRNR002756"/>
    </source>
</evidence>
<gene>
    <name evidence="7" type="primary">pstS</name>
    <name evidence="7" type="ORF">KME07_21975</name>
</gene>
<keyword evidence="3 4" id="KW-0592">Phosphate transport</keyword>
<feature type="signal peptide" evidence="5">
    <location>
        <begin position="1"/>
        <end position="23"/>
    </location>
</feature>
<dbReference type="GO" id="GO:0042301">
    <property type="term" value="F:phosphate ion binding"/>
    <property type="evidence" value="ECO:0007669"/>
    <property type="project" value="InterPro"/>
</dbReference>
<dbReference type="Pfam" id="PF12849">
    <property type="entry name" value="PBP_like_2"/>
    <property type="match status" value="1"/>
</dbReference>
<evidence type="ECO:0000256" key="1">
    <source>
        <dbReference type="ARBA" id="ARBA00008725"/>
    </source>
</evidence>
<reference evidence="7" key="2">
    <citation type="journal article" date="2022" name="Microbiol. Resour. Announc.">
        <title>Metagenome Sequencing to Explore Phylogenomics of Terrestrial Cyanobacteria.</title>
        <authorList>
            <person name="Ward R.D."/>
            <person name="Stajich J.E."/>
            <person name="Johansen J.R."/>
            <person name="Huntemann M."/>
            <person name="Clum A."/>
            <person name="Foster B."/>
            <person name="Foster B."/>
            <person name="Roux S."/>
            <person name="Palaniappan K."/>
            <person name="Varghese N."/>
            <person name="Mukherjee S."/>
            <person name="Reddy T.B.K."/>
            <person name="Daum C."/>
            <person name="Copeland A."/>
            <person name="Chen I.A."/>
            <person name="Ivanova N.N."/>
            <person name="Kyrpides N.C."/>
            <person name="Shapiro N."/>
            <person name="Eloe-Fadrosh E.A."/>
            <person name="Pietrasiak N."/>
        </authorList>
    </citation>
    <scope>NUCLEOTIDE SEQUENCE</scope>
    <source>
        <strain evidence="7">GSE-TBD4-15B</strain>
    </source>
</reference>
<dbReference type="InterPro" id="IPR050962">
    <property type="entry name" value="Phosphate-bind_PstS"/>
</dbReference>
<dbReference type="PANTHER" id="PTHR42996:SF1">
    <property type="entry name" value="PHOSPHATE-BINDING PROTEIN PSTS"/>
    <property type="match status" value="1"/>
</dbReference>
<dbReference type="SUPFAM" id="SSF53850">
    <property type="entry name" value="Periplasmic binding protein-like II"/>
    <property type="match status" value="1"/>
</dbReference>